<organism evidence="2 3">
    <name type="scientific">Solanum stoloniferum</name>
    <dbReference type="NCBI Taxonomy" id="62892"/>
    <lineage>
        <taxon>Eukaryota</taxon>
        <taxon>Viridiplantae</taxon>
        <taxon>Streptophyta</taxon>
        <taxon>Embryophyta</taxon>
        <taxon>Tracheophyta</taxon>
        <taxon>Spermatophyta</taxon>
        <taxon>Magnoliopsida</taxon>
        <taxon>eudicotyledons</taxon>
        <taxon>Gunneridae</taxon>
        <taxon>Pentapetalae</taxon>
        <taxon>asterids</taxon>
        <taxon>lamiids</taxon>
        <taxon>Solanales</taxon>
        <taxon>Solanaceae</taxon>
        <taxon>Solanoideae</taxon>
        <taxon>Solaneae</taxon>
        <taxon>Solanum</taxon>
    </lineage>
</organism>
<protein>
    <recommendedName>
        <fullName evidence="4">Protein BCCIP homolog</fullName>
    </recommendedName>
</protein>
<dbReference type="EMBL" id="JBJKTR010000004">
    <property type="protein sequence ID" value="KAL3370011.1"/>
    <property type="molecule type" value="Genomic_DNA"/>
</dbReference>
<name>A0ABD2UN12_9SOLN</name>
<feature type="non-terminal residue" evidence="2">
    <location>
        <position position="1"/>
    </location>
</feature>
<dbReference type="PANTHER" id="PTHR13261">
    <property type="entry name" value="BRCA2 AND CDKN1A INTERACTING PROTEIN"/>
    <property type="match status" value="1"/>
</dbReference>
<evidence type="ECO:0000256" key="1">
    <source>
        <dbReference type="ARBA" id="ARBA00006781"/>
    </source>
</evidence>
<dbReference type="InterPro" id="IPR025602">
    <property type="entry name" value="BCP1_family"/>
</dbReference>
<sequence>LKPPPHSTESGETKTLPYFPQASILHPPSSILLAGAVPAGGPFPSFCQYSTLFVVCLICIMPRKPARHCRPARCLPLSFSPFARSMARIASNNKVAHKVQNPRFPGNNLPTSSGKRMVNHELIDKSEDSGSSDDEEFDGTVQADFEFFDPKPSDFHGVKILLQTYLDDKQWDLSGFVDVILGQPTVGTVIKIENDDDDGIYSIVTALNLGRYKDLACMADLKEFLLKACRQKDVFSKLSLFLGDQAKDVGLLVSQRVVNLHPQLLPPLYDALFDEVSWATEDEPTKELRSSFCFKFYLVISKIYKLSSWSFSFPLHTQLVRTDELKDHRLTGLVMAIDASKIPIFRQKLHSLIDQ</sequence>
<accession>A0ABD2UN12</accession>
<dbReference type="AlphaFoldDB" id="A0ABD2UN12"/>
<reference evidence="2 3" key="1">
    <citation type="submission" date="2024-05" db="EMBL/GenBank/DDBJ databases">
        <title>De novo assembly of an allotetraploid wild potato.</title>
        <authorList>
            <person name="Hosaka A.J."/>
        </authorList>
    </citation>
    <scope>NUCLEOTIDE SEQUENCE [LARGE SCALE GENOMIC DNA]</scope>
    <source>
        <tissue evidence="2">Young leaves</tissue>
    </source>
</reference>
<dbReference type="Proteomes" id="UP001627284">
    <property type="component" value="Unassembled WGS sequence"/>
</dbReference>
<evidence type="ECO:0008006" key="4">
    <source>
        <dbReference type="Google" id="ProtNLM"/>
    </source>
</evidence>
<dbReference type="PANTHER" id="PTHR13261:SF0">
    <property type="entry name" value="BRCA2 AND CDKN1A-INTERACTING PROTEIN"/>
    <property type="match status" value="1"/>
</dbReference>
<evidence type="ECO:0000313" key="2">
    <source>
        <dbReference type="EMBL" id="KAL3370011.1"/>
    </source>
</evidence>
<gene>
    <name evidence="2" type="ORF">AABB24_007170</name>
</gene>
<keyword evidence="3" id="KW-1185">Reference proteome</keyword>
<comment type="similarity">
    <text evidence="1">Belongs to the BCP1 family.</text>
</comment>
<proteinExistence type="inferred from homology"/>
<comment type="caution">
    <text evidence="2">The sequence shown here is derived from an EMBL/GenBank/DDBJ whole genome shotgun (WGS) entry which is preliminary data.</text>
</comment>
<evidence type="ECO:0000313" key="3">
    <source>
        <dbReference type="Proteomes" id="UP001627284"/>
    </source>
</evidence>
<dbReference type="Pfam" id="PF13862">
    <property type="entry name" value="BCCIP"/>
    <property type="match status" value="1"/>
</dbReference>